<dbReference type="InterPro" id="IPR004367">
    <property type="entry name" value="Cyclin_C-dom"/>
</dbReference>
<evidence type="ECO:0000256" key="6">
    <source>
        <dbReference type="ARBA" id="ARBA00032263"/>
    </source>
</evidence>
<evidence type="ECO:0000313" key="12">
    <source>
        <dbReference type="RefSeq" id="XP_004501551.1"/>
    </source>
</evidence>
<feature type="domain" description="Cyclin C-terminal" evidence="10">
    <location>
        <begin position="181"/>
        <end position="309"/>
    </location>
</feature>
<protein>
    <recommendedName>
        <fullName evidence="6">B-like cyclin</fullName>
    </recommendedName>
</protein>
<evidence type="ECO:0000256" key="8">
    <source>
        <dbReference type="SAM" id="Phobius"/>
    </source>
</evidence>
<gene>
    <name evidence="12" type="primary">LOC101510606</name>
</gene>
<dbReference type="Proteomes" id="UP000087171">
    <property type="component" value="Chromosome Ca5"/>
</dbReference>
<dbReference type="PROSITE" id="PS00292">
    <property type="entry name" value="CYCLINS"/>
    <property type="match status" value="1"/>
</dbReference>
<keyword evidence="11" id="KW-1185">Reference proteome</keyword>
<reference evidence="12" key="2">
    <citation type="submission" date="2025-08" db="UniProtKB">
        <authorList>
            <consortium name="RefSeq"/>
        </authorList>
    </citation>
    <scope>IDENTIFICATION</scope>
    <source>
        <tissue evidence="12">Etiolated seedlings</tissue>
    </source>
</reference>
<dbReference type="CDD" id="cd20543">
    <property type="entry name" value="CYCLIN_AtCycD-like_rpt1"/>
    <property type="match status" value="1"/>
</dbReference>
<evidence type="ECO:0000259" key="10">
    <source>
        <dbReference type="SMART" id="SM01332"/>
    </source>
</evidence>
<reference evidence="11" key="1">
    <citation type="journal article" date="2013" name="Nat. Biotechnol.">
        <title>Draft genome sequence of chickpea (Cicer arietinum) provides a resource for trait improvement.</title>
        <authorList>
            <person name="Varshney R.K."/>
            <person name="Song C."/>
            <person name="Saxena R.K."/>
            <person name="Azam S."/>
            <person name="Yu S."/>
            <person name="Sharpe A.G."/>
            <person name="Cannon S."/>
            <person name="Baek J."/>
            <person name="Rosen B.D."/>
            <person name="Tar'an B."/>
            <person name="Millan T."/>
            <person name="Zhang X."/>
            <person name="Ramsay L.D."/>
            <person name="Iwata A."/>
            <person name="Wang Y."/>
            <person name="Nelson W."/>
            <person name="Farmer A.D."/>
            <person name="Gaur P.M."/>
            <person name="Soderlund C."/>
            <person name="Penmetsa R.V."/>
            <person name="Xu C."/>
            <person name="Bharti A.K."/>
            <person name="He W."/>
            <person name="Winter P."/>
            <person name="Zhao S."/>
            <person name="Hane J.K."/>
            <person name="Carrasquilla-Garcia N."/>
            <person name="Condie J.A."/>
            <person name="Upadhyaya H.D."/>
            <person name="Luo M.C."/>
            <person name="Thudi M."/>
            <person name="Gowda C.L."/>
            <person name="Singh N.P."/>
            <person name="Lichtenzveig J."/>
            <person name="Gali K.K."/>
            <person name="Rubio J."/>
            <person name="Nadarajan N."/>
            <person name="Dolezel J."/>
            <person name="Bansal K.C."/>
            <person name="Xu X."/>
            <person name="Edwards D."/>
            <person name="Zhang G."/>
            <person name="Kahl G."/>
            <person name="Gil J."/>
            <person name="Singh K.B."/>
            <person name="Datta S.K."/>
            <person name="Jackson S.A."/>
            <person name="Wang J."/>
            <person name="Cook D.R."/>
        </authorList>
    </citation>
    <scope>NUCLEOTIDE SEQUENCE [LARGE SCALE GENOMIC DNA]</scope>
    <source>
        <strain evidence="11">cv. CDC Frontier</strain>
    </source>
</reference>
<comment type="similarity">
    <text evidence="1">Belongs to the cyclin family. Cyclin D subfamily.</text>
</comment>
<evidence type="ECO:0000259" key="9">
    <source>
        <dbReference type="SMART" id="SM00385"/>
    </source>
</evidence>
<dbReference type="FunFam" id="1.10.472.10:FF:000070">
    <property type="entry name" value="CYCLIN D32"/>
    <property type="match status" value="1"/>
</dbReference>
<dbReference type="InterPro" id="IPR048258">
    <property type="entry name" value="Cyclins_cyclin-box"/>
</dbReference>
<keyword evidence="8" id="KW-0472">Membrane</keyword>
<keyword evidence="8" id="KW-1133">Transmembrane helix</keyword>
<dbReference type="GO" id="GO:0010444">
    <property type="term" value="P:guard mother cell differentiation"/>
    <property type="evidence" value="ECO:0007669"/>
    <property type="project" value="UniProtKB-ARBA"/>
</dbReference>
<evidence type="ECO:0000256" key="4">
    <source>
        <dbReference type="ARBA" id="ARBA00023127"/>
    </source>
</evidence>
<dbReference type="AlphaFoldDB" id="A0A1S2YB82"/>
<keyword evidence="4 7" id="KW-0195">Cyclin</keyword>
<dbReference type="GeneID" id="101510606"/>
<feature type="transmembrane region" description="Helical" evidence="8">
    <location>
        <begin position="91"/>
        <end position="107"/>
    </location>
</feature>
<feature type="domain" description="Cyclin-like" evidence="9">
    <location>
        <begin position="84"/>
        <end position="172"/>
    </location>
</feature>
<dbReference type="Pfam" id="PF00134">
    <property type="entry name" value="Cyclin_N"/>
    <property type="match status" value="1"/>
</dbReference>
<dbReference type="SMART" id="SM01332">
    <property type="entry name" value="Cyclin_C"/>
    <property type="match status" value="1"/>
</dbReference>
<sequence>MDTLYCSEQHCEEEQQYELQDYYYCNNTTTITNFNNIPSSFLQKDMSWNNEELKSLLAKQQENSICIFLETNSVLESDRRESIEWMMKVKVYYSFSALTAVLAVNYLDRFLFSFRFQNEKPWMTHLAAVASLSLAAKMEETQVPLLLDLQVEDSRFLFEAKTIQKMEILVLSTLGWKMNPATPLSFIDFIIRRLGLKDRLCWEFLKRCESVLLSIIRSDFRFLSYLPSVLATAIMIHVFNSVEPNLGDEYQIQLLGILGINKEKVDECGKLMLKMWTGYEEGKQCKKRKFVSIPSSPNGVMDVSFSSDNWNDSWTIAAATTANSVSSSPEPLSKKIRTQDQLLINSSTNSDFLTIPH</sequence>
<dbReference type="GO" id="GO:0051301">
    <property type="term" value="P:cell division"/>
    <property type="evidence" value="ECO:0007669"/>
    <property type="project" value="UniProtKB-KW"/>
</dbReference>
<dbReference type="InterPro" id="IPR039361">
    <property type="entry name" value="Cyclin"/>
</dbReference>
<dbReference type="InterPro" id="IPR006671">
    <property type="entry name" value="Cyclin_N"/>
</dbReference>
<name>A0A1S2YB82_CICAR</name>
<dbReference type="KEGG" id="cam:101510606"/>
<dbReference type="RefSeq" id="XP_004501551.1">
    <property type="nucleotide sequence ID" value="XM_004501494.3"/>
</dbReference>
<dbReference type="PANTHER" id="PTHR10177">
    <property type="entry name" value="CYCLINS"/>
    <property type="match status" value="1"/>
</dbReference>
<proteinExistence type="inferred from homology"/>
<keyword evidence="5" id="KW-0131">Cell cycle</keyword>
<evidence type="ECO:0000256" key="3">
    <source>
        <dbReference type="ARBA" id="ARBA00022618"/>
    </source>
</evidence>
<dbReference type="SUPFAM" id="SSF47954">
    <property type="entry name" value="Cyclin-like"/>
    <property type="match status" value="2"/>
</dbReference>
<dbReference type="SMART" id="SM00385">
    <property type="entry name" value="CYCLIN"/>
    <property type="match status" value="1"/>
</dbReference>
<keyword evidence="3" id="KW-0132">Cell division</keyword>
<dbReference type="PaxDb" id="3827-XP_004501551.1"/>
<accession>A0A1S2YB82</accession>
<evidence type="ECO:0000256" key="5">
    <source>
        <dbReference type="ARBA" id="ARBA00023306"/>
    </source>
</evidence>
<dbReference type="CDD" id="cd20544">
    <property type="entry name" value="CYCLIN_AtCycD-like_rpt2"/>
    <property type="match status" value="1"/>
</dbReference>
<dbReference type="STRING" id="3827.A0A1S2YB82"/>
<dbReference type="InterPro" id="IPR036915">
    <property type="entry name" value="Cyclin-like_sf"/>
</dbReference>
<organism evidence="11 12">
    <name type="scientific">Cicer arietinum</name>
    <name type="common">Chickpea</name>
    <name type="synonym">Garbanzo</name>
    <dbReference type="NCBI Taxonomy" id="3827"/>
    <lineage>
        <taxon>Eukaryota</taxon>
        <taxon>Viridiplantae</taxon>
        <taxon>Streptophyta</taxon>
        <taxon>Embryophyta</taxon>
        <taxon>Tracheophyta</taxon>
        <taxon>Spermatophyta</taxon>
        <taxon>Magnoliopsida</taxon>
        <taxon>eudicotyledons</taxon>
        <taxon>Gunneridae</taxon>
        <taxon>Pentapetalae</taxon>
        <taxon>rosids</taxon>
        <taxon>fabids</taxon>
        <taxon>Fabales</taxon>
        <taxon>Fabaceae</taxon>
        <taxon>Papilionoideae</taxon>
        <taxon>50 kb inversion clade</taxon>
        <taxon>NPAAA clade</taxon>
        <taxon>Hologalegina</taxon>
        <taxon>IRL clade</taxon>
        <taxon>Cicereae</taxon>
        <taxon>Cicer</taxon>
    </lineage>
</organism>
<evidence type="ECO:0000256" key="2">
    <source>
        <dbReference type="ARBA" id="ARBA00011177"/>
    </source>
</evidence>
<evidence type="ECO:0000313" key="11">
    <source>
        <dbReference type="Proteomes" id="UP000087171"/>
    </source>
</evidence>
<evidence type="ECO:0000256" key="1">
    <source>
        <dbReference type="ARBA" id="ARBA00009065"/>
    </source>
</evidence>
<comment type="subunit">
    <text evidence="2">Interacts with the CDC2 protein kinase to form a serine/threonine kinase holoenzyme complex also known as maturation promoting factor (MPF). The cyclin subunit imparts substrate specificity to the complex.</text>
</comment>
<dbReference type="Gene3D" id="1.10.472.10">
    <property type="entry name" value="Cyclin-like"/>
    <property type="match status" value="2"/>
</dbReference>
<dbReference type="InterPro" id="IPR013763">
    <property type="entry name" value="Cyclin-like_dom"/>
</dbReference>
<evidence type="ECO:0000256" key="7">
    <source>
        <dbReference type="RuleBase" id="RU000383"/>
    </source>
</evidence>
<dbReference type="Pfam" id="PF02984">
    <property type="entry name" value="Cyclin_C"/>
    <property type="match status" value="1"/>
</dbReference>
<dbReference type="OrthoDB" id="5590282at2759"/>
<dbReference type="FunFam" id="1.10.472.10:FF:000060">
    <property type="entry name" value="D6-type cyclin"/>
    <property type="match status" value="1"/>
</dbReference>
<keyword evidence="8" id="KW-0812">Transmembrane</keyword>
<dbReference type="GO" id="GO:0048316">
    <property type="term" value="P:seed development"/>
    <property type="evidence" value="ECO:0007669"/>
    <property type="project" value="UniProtKB-ARBA"/>
</dbReference>
<dbReference type="eggNOG" id="KOG0656">
    <property type="taxonomic scope" value="Eukaryota"/>
</dbReference>